<proteinExistence type="predicted"/>
<feature type="compositionally biased region" description="Polar residues" evidence="1">
    <location>
        <begin position="21"/>
        <end position="36"/>
    </location>
</feature>
<dbReference type="AlphaFoldDB" id="S3NAI6"/>
<evidence type="ECO:0000313" key="3">
    <source>
        <dbReference type="Proteomes" id="UP000014568"/>
    </source>
</evidence>
<gene>
    <name evidence="2" type="ORF">F945_02393</name>
</gene>
<keyword evidence="3" id="KW-1185">Reference proteome</keyword>
<reference evidence="2 3" key="1">
    <citation type="submission" date="2013-06" db="EMBL/GenBank/DDBJ databases">
        <title>The Genome Sequence of Acinetobacter rudis CIP 110305.</title>
        <authorList>
            <consortium name="The Broad Institute Genome Sequencing Platform"/>
            <consortium name="The Broad Institute Genome Sequencing Center for Infectious Disease"/>
            <person name="Cerqueira G."/>
            <person name="Feldgarden M."/>
            <person name="Courvalin P."/>
            <person name="Perichon B."/>
            <person name="Grillot-Courvalin C."/>
            <person name="Clermont D."/>
            <person name="Rocha E."/>
            <person name="Yoon E.-J."/>
            <person name="Nemec A."/>
            <person name="Young S.K."/>
            <person name="Zeng Q."/>
            <person name="Gargeya S."/>
            <person name="Fitzgerald M."/>
            <person name="Abouelleil A."/>
            <person name="Alvarado L."/>
            <person name="Berlin A.M."/>
            <person name="Chapman S.B."/>
            <person name="Dewar J."/>
            <person name="Goldberg J."/>
            <person name="Griggs A."/>
            <person name="Gujja S."/>
            <person name="Hansen M."/>
            <person name="Howarth C."/>
            <person name="Imamovic A."/>
            <person name="Larimer J."/>
            <person name="McCowan C."/>
            <person name="Murphy C."/>
            <person name="Pearson M."/>
            <person name="Priest M."/>
            <person name="Roberts A."/>
            <person name="Saif S."/>
            <person name="Shea T."/>
            <person name="Sykes S."/>
            <person name="Wortman J."/>
            <person name="Nusbaum C."/>
            <person name="Birren B."/>
        </authorList>
    </citation>
    <scope>NUCLEOTIDE SEQUENCE [LARGE SCALE GENOMIC DNA]</scope>
    <source>
        <strain evidence="2 3">CIP 110305</strain>
    </source>
</reference>
<dbReference type="EMBL" id="ATGI01000032">
    <property type="protein sequence ID" value="EPF71364.1"/>
    <property type="molecule type" value="Genomic_DNA"/>
</dbReference>
<feature type="compositionally biased region" description="Basic and acidic residues" evidence="1">
    <location>
        <begin position="49"/>
        <end position="61"/>
    </location>
</feature>
<dbReference type="HOGENOM" id="CLU_198727_2_0_6"/>
<evidence type="ECO:0000313" key="2">
    <source>
        <dbReference type="EMBL" id="EPF71364.1"/>
    </source>
</evidence>
<accession>S3NAI6</accession>
<feature type="region of interest" description="Disordered" evidence="1">
    <location>
        <begin position="1"/>
        <end position="61"/>
    </location>
</feature>
<sequence>MQLIRKGGFRERANRHKKYQNSENQQTTLIPQNQYQPHVESPVLPPHTQHIEPEDESKTQK</sequence>
<dbReference type="Proteomes" id="UP000014568">
    <property type="component" value="Unassembled WGS sequence"/>
</dbReference>
<comment type="caution">
    <text evidence="2">The sequence shown here is derived from an EMBL/GenBank/DDBJ whole genome shotgun (WGS) entry which is preliminary data.</text>
</comment>
<dbReference type="PATRIC" id="fig|421052.3.peg.2337"/>
<dbReference type="RefSeq" id="WP_016656795.1">
    <property type="nucleotide sequence ID" value="NZ_KE340353.1"/>
</dbReference>
<protein>
    <submittedName>
        <fullName evidence="2">Uncharacterized protein</fullName>
    </submittedName>
</protein>
<evidence type="ECO:0000256" key="1">
    <source>
        <dbReference type="SAM" id="MobiDB-lite"/>
    </source>
</evidence>
<organism evidence="2 3">
    <name type="scientific">Acinetobacter rudis CIP 110305</name>
    <dbReference type="NCBI Taxonomy" id="421052"/>
    <lineage>
        <taxon>Bacteria</taxon>
        <taxon>Pseudomonadati</taxon>
        <taxon>Pseudomonadota</taxon>
        <taxon>Gammaproteobacteria</taxon>
        <taxon>Moraxellales</taxon>
        <taxon>Moraxellaceae</taxon>
        <taxon>Acinetobacter</taxon>
    </lineage>
</organism>
<name>S3NAI6_9GAMM</name>